<evidence type="ECO:0000313" key="10">
    <source>
        <dbReference type="Proteomes" id="UP000269374"/>
    </source>
</evidence>
<dbReference type="InterPro" id="IPR001891">
    <property type="entry name" value="Malic_OxRdtase"/>
</dbReference>
<feature type="binding site" evidence="4">
    <location>
        <position position="406"/>
    </location>
    <ligand>
        <name>(S)-malate</name>
        <dbReference type="ChEBI" id="CHEBI:15589"/>
    </ligand>
</feature>
<evidence type="ECO:0000256" key="6">
    <source>
        <dbReference type="RuleBase" id="RU003427"/>
    </source>
</evidence>
<dbReference type="PANTHER" id="PTHR23406:SF34">
    <property type="entry name" value="NAD-DEPENDENT MALIC ENZYME, MITOCHONDRIAL"/>
    <property type="match status" value="1"/>
</dbReference>
<dbReference type="SMART" id="SM00919">
    <property type="entry name" value="Malic_M"/>
    <property type="match status" value="1"/>
</dbReference>
<dbReference type="InterPro" id="IPR012301">
    <property type="entry name" value="Malic_N_dom"/>
</dbReference>
<evidence type="ECO:0000256" key="5">
    <source>
        <dbReference type="PIRSR" id="PIRSR000106-3"/>
    </source>
</evidence>
<evidence type="ECO:0000256" key="1">
    <source>
        <dbReference type="ARBA" id="ARBA00008785"/>
    </source>
</evidence>
<feature type="domain" description="Malic enzyme NAD-binding" evidence="7">
    <location>
        <begin position="265"/>
        <end position="518"/>
    </location>
</feature>
<dbReference type="PIRSF" id="PIRSF000106">
    <property type="entry name" value="ME"/>
    <property type="match status" value="1"/>
</dbReference>
<dbReference type="AlphaFoldDB" id="A0A387BFK7"/>
<feature type="active site" description="Proton acceptor" evidence="3">
    <location>
        <position position="169"/>
    </location>
</feature>
<accession>A0A387BFK7</accession>
<evidence type="ECO:0000313" key="9">
    <source>
        <dbReference type="EMBL" id="AYF99756.1"/>
    </source>
</evidence>
<dbReference type="PANTHER" id="PTHR23406">
    <property type="entry name" value="MALIC ENZYME-RELATED"/>
    <property type="match status" value="1"/>
</dbReference>
<evidence type="ECO:0000259" key="8">
    <source>
        <dbReference type="SMART" id="SM01274"/>
    </source>
</evidence>
<dbReference type="Proteomes" id="UP000269374">
    <property type="component" value="Chromosome"/>
</dbReference>
<dbReference type="SUPFAM" id="SSF53223">
    <property type="entry name" value="Aminoacid dehydrogenase-like, N-terminal domain"/>
    <property type="match status" value="1"/>
</dbReference>
<dbReference type="GO" id="GO:0004470">
    <property type="term" value="F:malic enzyme activity"/>
    <property type="evidence" value="ECO:0007669"/>
    <property type="project" value="InterPro"/>
</dbReference>
<feature type="active site" description="Proton donor" evidence="3">
    <location>
        <position position="95"/>
    </location>
</feature>
<dbReference type="GO" id="GO:0016616">
    <property type="term" value="F:oxidoreductase activity, acting on the CH-OH group of donors, NAD or NADP as acceptor"/>
    <property type="evidence" value="ECO:0007669"/>
    <property type="project" value="InterPro"/>
</dbReference>
<dbReference type="Pfam" id="PF00390">
    <property type="entry name" value="malic"/>
    <property type="match status" value="1"/>
</dbReference>
<dbReference type="GO" id="GO:0006108">
    <property type="term" value="P:malate metabolic process"/>
    <property type="evidence" value="ECO:0007669"/>
    <property type="project" value="TreeGrafter"/>
</dbReference>
<organism evidence="9 10">
    <name type="scientific">Lactococcus allomyrinae</name>
    <dbReference type="NCBI Taxonomy" id="2419773"/>
    <lineage>
        <taxon>Bacteria</taxon>
        <taxon>Bacillati</taxon>
        <taxon>Bacillota</taxon>
        <taxon>Bacilli</taxon>
        <taxon>Lactobacillales</taxon>
        <taxon>Streptococcaceae</taxon>
        <taxon>Lactococcus</taxon>
    </lineage>
</organism>
<comment type="similarity">
    <text evidence="1 6">Belongs to the malic enzymes family.</text>
</comment>
<dbReference type="InterPro" id="IPR012302">
    <property type="entry name" value="Malic_NAD-bd"/>
</dbReference>
<feature type="binding site" evidence="5">
    <location>
        <position position="240"/>
    </location>
    <ligand>
        <name>a divalent metal cation</name>
        <dbReference type="ChEBI" id="CHEBI:60240"/>
    </ligand>
</feature>
<comment type="cofactor">
    <cofactor evidence="5">
        <name>Mg(2+)</name>
        <dbReference type="ChEBI" id="CHEBI:18420"/>
    </cofactor>
    <cofactor evidence="5">
        <name>Mn(2+)</name>
        <dbReference type="ChEBI" id="CHEBI:29035"/>
    </cofactor>
    <text evidence="5">Divalent metal cations. Prefers magnesium or manganese.</text>
</comment>
<keyword evidence="10" id="KW-1185">Reference proteome</keyword>
<dbReference type="OrthoDB" id="3314528at2"/>
<keyword evidence="2" id="KW-0520">NAD</keyword>
<dbReference type="PRINTS" id="PR00072">
    <property type="entry name" value="MALOXRDTASE"/>
</dbReference>
<dbReference type="Gene3D" id="3.40.50.720">
    <property type="entry name" value="NAD(P)-binding Rossmann-like Domain"/>
    <property type="match status" value="1"/>
</dbReference>
<dbReference type="InterPro" id="IPR036291">
    <property type="entry name" value="NAD(P)-bd_dom_sf"/>
</dbReference>
<dbReference type="GO" id="GO:0005829">
    <property type="term" value="C:cytosol"/>
    <property type="evidence" value="ECO:0007669"/>
    <property type="project" value="TreeGrafter"/>
</dbReference>
<dbReference type="Gene3D" id="3.40.50.10380">
    <property type="entry name" value="Malic enzyme, N-terminal domain"/>
    <property type="match status" value="1"/>
</dbReference>
<dbReference type="NCBIfam" id="NF010052">
    <property type="entry name" value="PRK13529.1"/>
    <property type="match status" value="1"/>
</dbReference>
<protein>
    <submittedName>
        <fullName evidence="9">NAD-dependent malic enzyme</fullName>
    </submittedName>
</protein>
<evidence type="ECO:0000256" key="3">
    <source>
        <dbReference type="PIRSR" id="PIRSR000106-1"/>
    </source>
</evidence>
<dbReference type="EMBL" id="CP032627">
    <property type="protein sequence ID" value="AYF99756.1"/>
    <property type="molecule type" value="Genomic_DNA"/>
</dbReference>
<name>A0A387BFK7_9LACT</name>
<proteinExistence type="inferred from homology"/>
<reference evidence="9 10" key="1">
    <citation type="submission" date="2018-09" db="EMBL/GenBank/DDBJ databases">
        <title>Genome sequencing of strain 1JSPR-7.</title>
        <authorList>
            <person name="Heo J."/>
            <person name="Kim S.-J."/>
            <person name="Kwon S.-W."/>
        </authorList>
    </citation>
    <scope>NUCLEOTIDE SEQUENCE [LARGE SCALE GENOMIC DNA]</scope>
    <source>
        <strain evidence="9 10">1JSPR-7</strain>
    </source>
</reference>
<dbReference type="SMART" id="SM01274">
    <property type="entry name" value="malic"/>
    <property type="match status" value="1"/>
</dbReference>
<feature type="binding site" evidence="5">
    <location>
        <position position="264"/>
    </location>
    <ligand>
        <name>a divalent metal cation</name>
        <dbReference type="ChEBI" id="CHEBI:60240"/>
    </ligand>
</feature>
<evidence type="ECO:0000256" key="2">
    <source>
        <dbReference type="ARBA" id="ARBA00023027"/>
    </source>
</evidence>
<dbReference type="GO" id="GO:0051287">
    <property type="term" value="F:NAD binding"/>
    <property type="evidence" value="ECO:0007669"/>
    <property type="project" value="InterPro"/>
</dbReference>
<evidence type="ECO:0000259" key="7">
    <source>
        <dbReference type="SMART" id="SM00919"/>
    </source>
</evidence>
<feature type="binding site" evidence="4">
    <location>
        <position position="450"/>
    </location>
    <ligand>
        <name>(S)-malate</name>
        <dbReference type="ChEBI" id="CHEBI:15589"/>
    </ligand>
</feature>
<dbReference type="KEGG" id="lact:D7I46_00835"/>
<evidence type="ECO:0000256" key="4">
    <source>
        <dbReference type="PIRSR" id="PIRSR000106-2"/>
    </source>
</evidence>
<dbReference type="InterPro" id="IPR037062">
    <property type="entry name" value="Malic_N_dom_sf"/>
</dbReference>
<dbReference type="GO" id="GO:0046872">
    <property type="term" value="F:metal ion binding"/>
    <property type="evidence" value="ECO:0007669"/>
    <property type="project" value="UniProtKB-KW"/>
</dbReference>
<feature type="domain" description="Malic enzyme N-terminal" evidence="8">
    <location>
        <begin position="72"/>
        <end position="255"/>
    </location>
</feature>
<feature type="binding site" evidence="5">
    <location>
        <position position="241"/>
    </location>
    <ligand>
        <name>a divalent metal cation</name>
        <dbReference type="ChEBI" id="CHEBI:60240"/>
    </ligand>
</feature>
<dbReference type="SUPFAM" id="SSF51735">
    <property type="entry name" value="NAD(P)-binding Rossmann-fold domains"/>
    <property type="match status" value="1"/>
</dbReference>
<gene>
    <name evidence="9" type="ORF">D7I46_00835</name>
</gene>
<keyword evidence="5 6" id="KW-0479">Metal-binding</keyword>
<sequence length="544" mass="58941">MEKNETYGKNVLTEPFINKGTAFTDEERTRLHLHGLLPAAVETLSEQVNRVYKKLSVLTENYAKNQYLMSIYNSNRNLYYAIVAAHTEELLPVIYTPTIADAVTHFSRDFVLPHDAAYLDTAHPERIEKALKSAAASLDAVDVMVITDGEGVLGIGDWGVGGVMISVGKLAVYTVASGLDPRRVLPVVIDNGTANPELLADPDYIGKKIARKTGGEYLAYIDEFVKVASQLFPDVLFHWEDFGRGNAATILETYQDKITTFNDDIQGTGIMMAAAVYAVAEVTEKTIDAHRYLIFGGGTAGIGIADQIRCELMLTGLTESEAYDKIYVVDRFGLVTQSLSALTEGQKRYARRETSLTGLSVLTEIIEEVKPSVLIGCSGQTGAFTEAAVRKMAEINERPAILPISNPTKLCEATAEDLIKWTNGKALVVTGSPSSPVLFEGHTYVIGQANNALLYPGLGLGIVVAKASTVTQNMLSKAAGAISSLQDLSQLGAPILPPLKFVREASRYVAQAVVQAAIDDGVATRKIQDAQKAVEQEIWSPKYD</sequence>
<dbReference type="RefSeq" id="WP_120771145.1">
    <property type="nucleotide sequence ID" value="NZ_CP032627.1"/>
</dbReference>
<dbReference type="InterPro" id="IPR046346">
    <property type="entry name" value="Aminoacid_DH-like_N_sf"/>
</dbReference>
<dbReference type="Pfam" id="PF03949">
    <property type="entry name" value="Malic_M"/>
    <property type="match status" value="1"/>
</dbReference>